<dbReference type="AlphaFoldDB" id="A0AAV8PZZ7"/>
<feature type="domain" description="Ubiquitin-like" evidence="2">
    <location>
        <begin position="1"/>
        <end position="63"/>
    </location>
</feature>
<keyword evidence="1" id="KW-1017">Isopeptide bond</keyword>
<protein>
    <recommendedName>
        <fullName evidence="2">Ubiquitin-like domain-containing protein</fullName>
    </recommendedName>
</protein>
<dbReference type="SUPFAM" id="SSF54236">
    <property type="entry name" value="Ubiquitin-like"/>
    <property type="match status" value="1"/>
</dbReference>
<dbReference type="PANTHER" id="PTHR10666">
    <property type="entry name" value="UBIQUITIN"/>
    <property type="match status" value="1"/>
</dbReference>
<dbReference type="GO" id="GO:0003729">
    <property type="term" value="F:mRNA binding"/>
    <property type="evidence" value="ECO:0007669"/>
    <property type="project" value="UniProtKB-ARBA"/>
</dbReference>
<dbReference type="InterPro" id="IPR000626">
    <property type="entry name" value="Ubiquitin-like_dom"/>
</dbReference>
<evidence type="ECO:0000256" key="1">
    <source>
        <dbReference type="ARBA" id="ARBA00022499"/>
    </source>
</evidence>
<dbReference type="EMBL" id="JAQQAF010000008">
    <property type="protein sequence ID" value="KAJ8464674.1"/>
    <property type="molecule type" value="Genomic_DNA"/>
</dbReference>
<sequence length="139" mass="15929">MQIFVKMMTGRTMTTEAESSDTVADLKAEIHHKDHVSHPDHFRLVYGKTLADDNVVKESTLHPPPPTRWRHAEPVQPMTTACLCSLFSFDVGSCRVSGVELALFRSNLRRWEFLAASSFDRDYYRLIPLEFNLVLDCDD</sequence>
<dbReference type="PROSITE" id="PS50053">
    <property type="entry name" value="UBIQUITIN_2"/>
    <property type="match status" value="1"/>
</dbReference>
<organism evidence="3 4">
    <name type="scientific">Ensete ventricosum</name>
    <name type="common">Abyssinian banana</name>
    <name type="synonym">Musa ensete</name>
    <dbReference type="NCBI Taxonomy" id="4639"/>
    <lineage>
        <taxon>Eukaryota</taxon>
        <taxon>Viridiplantae</taxon>
        <taxon>Streptophyta</taxon>
        <taxon>Embryophyta</taxon>
        <taxon>Tracheophyta</taxon>
        <taxon>Spermatophyta</taxon>
        <taxon>Magnoliopsida</taxon>
        <taxon>Liliopsida</taxon>
        <taxon>Zingiberales</taxon>
        <taxon>Musaceae</taxon>
        <taxon>Ensete</taxon>
    </lineage>
</organism>
<dbReference type="InterPro" id="IPR050158">
    <property type="entry name" value="Ubiquitin_ubiquitin-like"/>
</dbReference>
<reference evidence="3 4" key="1">
    <citation type="submission" date="2022-12" db="EMBL/GenBank/DDBJ databases">
        <title>Chromosome-scale assembly of the Ensete ventricosum genome.</title>
        <authorList>
            <person name="Dussert Y."/>
            <person name="Stocks J."/>
            <person name="Wendawek A."/>
            <person name="Woldeyes F."/>
            <person name="Nichols R.A."/>
            <person name="Borrell J.S."/>
        </authorList>
    </citation>
    <scope>NUCLEOTIDE SEQUENCE [LARGE SCALE GENOMIC DNA]</scope>
    <source>
        <strain evidence="4">cv. Maze</strain>
        <tissue evidence="3">Seeds</tissue>
    </source>
</reference>
<dbReference type="Proteomes" id="UP001222027">
    <property type="component" value="Unassembled WGS sequence"/>
</dbReference>
<proteinExistence type="predicted"/>
<dbReference type="Gene3D" id="3.10.20.90">
    <property type="entry name" value="Phosphatidylinositol 3-kinase Catalytic Subunit, Chain A, domain 1"/>
    <property type="match status" value="1"/>
</dbReference>
<dbReference type="SMART" id="SM00213">
    <property type="entry name" value="UBQ"/>
    <property type="match status" value="1"/>
</dbReference>
<evidence type="ECO:0000313" key="4">
    <source>
        <dbReference type="Proteomes" id="UP001222027"/>
    </source>
</evidence>
<evidence type="ECO:0000313" key="3">
    <source>
        <dbReference type="EMBL" id="KAJ8464674.1"/>
    </source>
</evidence>
<accession>A0AAV8PZZ7</accession>
<gene>
    <name evidence="3" type="ORF">OPV22_027226</name>
</gene>
<keyword evidence="4" id="KW-1185">Reference proteome</keyword>
<comment type="caution">
    <text evidence="3">The sequence shown here is derived from an EMBL/GenBank/DDBJ whole genome shotgun (WGS) entry which is preliminary data.</text>
</comment>
<evidence type="ECO:0000259" key="2">
    <source>
        <dbReference type="PROSITE" id="PS50053"/>
    </source>
</evidence>
<dbReference type="InterPro" id="IPR029071">
    <property type="entry name" value="Ubiquitin-like_domsf"/>
</dbReference>
<name>A0AAV8PZZ7_ENSVE</name>
<dbReference type="Pfam" id="PF00240">
    <property type="entry name" value="ubiquitin"/>
    <property type="match status" value="1"/>
</dbReference>